<dbReference type="AlphaFoldDB" id="A0A371FGA2"/>
<feature type="non-terminal residue" evidence="1">
    <location>
        <position position="1"/>
    </location>
</feature>
<keyword evidence="2" id="KW-1185">Reference proteome</keyword>
<dbReference type="InterPro" id="IPR043502">
    <property type="entry name" value="DNA/RNA_pol_sf"/>
</dbReference>
<evidence type="ECO:0008006" key="3">
    <source>
        <dbReference type="Google" id="ProtNLM"/>
    </source>
</evidence>
<name>A0A371FGA2_MUCPR</name>
<dbReference type="PANTHER" id="PTHR35046">
    <property type="entry name" value="ZINC KNUCKLE (CCHC-TYPE) FAMILY PROTEIN"/>
    <property type="match status" value="1"/>
</dbReference>
<dbReference type="STRING" id="157652.A0A371FGA2"/>
<gene>
    <name evidence="1" type="ORF">CR513_42566</name>
</gene>
<accession>A0A371FGA2</accession>
<dbReference type="Proteomes" id="UP000257109">
    <property type="component" value="Unassembled WGS sequence"/>
</dbReference>
<dbReference type="PANTHER" id="PTHR35046:SF26">
    <property type="entry name" value="RNA-DIRECTED DNA POLYMERASE"/>
    <property type="match status" value="1"/>
</dbReference>
<dbReference type="EMBL" id="QJKJ01009203">
    <property type="protein sequence ID" value="RDX77329.1"/>
    <property type="molecule type" value="Genomic_DNA"/>
</dbReference>
<organism evidence="1 2">
    <name type="scientific">Mucuna pruriens</name>
    <name type="common">Velvet bean</name>
    <name type="synonym">Dolichos pruriens</name>
    <dbReference type="NCBI Taxonomy" id="157652"/>
    <lineage>
        <taxon>Eukaryota</taxon>
        <taxon>Viridiplantae</taxon>
        <taxon>Streptophyta</taxon>
        <taxon>Embryophyta</taxon>
        <taxon>Tracheophyta</taxon>
        <taxon>Spermatophyta</taxon>
        <taxon>Magnoliopsida</taxon>
        <taxon>eudicotyledons</taxon>
        <taxon>Gunneridae</taxon>
        <taxon>Pentapetalae</taxon>
        <taxon>rosids</taxon>
        <taxon>fabids</taxon>
        <taxon>Fabales</taxon>
        <taxon>Fabaceae</taxon>
        <taxon>Papilionoideae</taxon>
        <taxon>50 kb inversion clade</taxon>
        <taxon>NPAAA clade</taxon>
        <taxon>indigoferoid/millettioid clade</taxon>
        <taxon>Phaseoleae</taxon>
        <taxon>Mucuna</taxon>
    </lineage>
</organism>
<proteinExistence type="predicted"/>
<protein>
    <recommendedName>
        <fullName evidence="3">Reverse transcriptase domain-containing protein</fullName>
    </recommendedName>
</protein>
<reference evidence="1" key="1">
    <citation type="submission" date="2018-05" db="EMBL/GenBank/DDBJ databases">
        <title>Draft genome of Mucuna pruriens seed.</title>
        <authorList>
            <person name="Nnadi N.E."/>
            <person name="Vos R."/>
            <person name="Hasami M.H."/>
            <person name="Devisetty U.K."/>
            <person name="Aguiy J.C."/>
        </authorList>
    </citation>
    <scope>NUCLEOTIDE SEQUENCE [LARGE SCALE GENOMIC DNA]</scope>
    <source>
        <strain evidence="1">JCA_2017</strain>
    </source>
</reference>
<comment type="caution">
    <text evidence="1">The sequence shown here is derived from an EMBL/GenBank/DDBJ whole genome shotgun (WGS) entry which is preliminary data.</text>
</comment>
<dbReference type="Gene3D" id="3.10.10.10">
    <property type="entry name" value="HIV Type 1 Reverse Transcriptase, subunit A, domain 1"/>
    <property type="match status" value="1"/>
</dbReference>
<sequence>MVTKKSFGEMLEGLKELFPKDIPHGLPPIRGIKHHIDFILGATLPNRTTYRENPEESKKKIQQVGKLVEKGWVRDNLRSGYYQIRMKEGNRWRTIFKTKLGLYEWLVMSFVLTSKYIQEAHELCVKESHRQICGYIVNSKGVKVDEKKVKVIQSWPTPQSGLYEKKAKKGKKEFSKL</sequence>
<evidence type="ECO:0000313" key="1">
    <source>
        <dbReference type="EMBL" id="RDX77329.1"/>
    </source>
</evidence>
<evidence type="ECO:0000313" key="2">
    <source>
        <dbReference type="Proteomes" id="UP000257109"/>
    </source>
</evidence>
<dbReference type="OrthoDB" id="1934635at2759"/>
<dbReference type="SUPFAM" id="SSF56672">
    <property type="entry name" value="DNA/RNA polymerases"/>
    <property type="match status" value="1"/>
</dbReference>